<keyword evidence="3" id="KW-1185">Reference proteome</keyword>
<name>A0A4V3HGV2_9BACT</name>
<reference evidence="2 3" key="1">
    <citation type="submission" date="2019-03" db="EMBL/GenBank/DDBJ databases">
        <title>Genomic Encyclopedia of Type Strains, Phase IV (KMG-IV): sequencing the most valuable type-strain genomes for metagenomic binning, comparative biology and taxonomic classification.</title>
        <authorList>
            <person name="Goeker M."/>
        </authorList>
    </citation>
    <scope>NUCLEOTIDE SEQUENCE [LARGE SCALE GENOMIC DNA]</scope>
    <source>
        <strain evidence="2 3">DSM 25964</strain>
    </source>
</reference>
<protein>
    <submittedName>
        <fullName evidence="2">Uncharacterized protein</fullName>
    </submittedName>
</protein>
<dbReference type="AlphaFoldDB" id="A0A4V3HGV2"/>
<proteinExistence type="predicted"/>
<dbReference type="EMBL" id="SORI01000003">
    <property type="protein sequence ID" value="TDY62801.1"/>
    <property type="molecule type" value="Genomic_DNA"/>
</dbReference>
<evidence type="ECO:0000313" key="2">
    <source>
        <dbReference type="EMBL" id="TDY62801.1"/>
    </source>
</evidence>
<comment type="caution">
    <text evidence="2">The sequence shown here is derived from an EMBL/GenBank/DDBJ whole genome shotgun (WGS) entry which is preliminary data.</text>
</comment>
<organism evidence="2 3">
    <name type="scientific">Aminivibrio pyruvatiphilus</name>
    <dbReference type="NCBI Taxonomy" id="1005740"/>
    <lineage>
        <taxon>Bacteria</taxon>
        <taxon>Thermotogati</taxon>
        <taxon>Synergistota</taxon>
        <taxon>Synergistia</taxon>
        <taxon>Synergistales</taxon>
        <taxon>Aminobacteriaceae</taxon>
        <taxon>Aminivibrio</taxon>
    </lineage>
</organism>
<feature type="signal peptide" evidence="1">
    <location>
        <begin position="1"/>
        <end position="27"/>
    </location>
</feature>
<dbReference type="RefSeq" id="WP_133956348.1">
    <property type="nucleotide sequence ID" value="NZ_SORI01000003.1"/>
</dbReference>
<evidence type="ECO:0000313" key="3">
    <source>
        <dbReference type="Proteomes" id="UP000295066"/>
    </source>
</evidence>
<dbReference type="Proteomes" id="UP000295066">
    <property type="component" value="Unassembled WGS sequence"/>
</dbReference>
<sequence>MNMKRCALAVLLYFLLLFLLPASPARAMENPYWTGDSRTGFRILLPGRWVVRRHLSPELALRGRSRDGAAYLEVHILREPFSTETEAADGFEEREGFRSLSPVEFWRGTIVSVSGVEGHLRRYRVILEGRPAEASAASFGREGTWFAVLAVVSSGGSDIRAALKGSLRSFSLLKMTAAPGDPIEGRWRWHNGRILTFGRDGTVTPSSLVNSWKRTAPFPQGEPGSYLLSIPGPAGGEEEAVLSPDGRKLFRVSGGERIQIAARLE</sequence>
<accession>A0A4V3HGV2</accession>
<keyword evidence="1" id="KW-0732">Signal</keyword>
<gene>
    <name evidence="2" type="ORF">C8D99_10321</name>
</gene>
<evidence type="ECO:0000256" key="1">
    <source>
        <dbReference type="SAM" id="SignalP"/>
    </source>
</evidence>
<feature type="chain" id="PRO_5020270896" evidence="1">
    <location>
        <begin position="28"/>
        <end position="265"/>
    </location>
</feature>